<gene>
    <name evidence="1" type="ORF">QI031_31220</name>
</gene>
<organism evidence="1 2">
    <name type="scientific">Halotia branconii CENA392</name>
    <dbReference type="NCBI Taxonomy" id="1539056"/>
    <lineage>
        <taxon>Bacteria</taxon>
        <taxon>Bacillati</taxon>
        <taxon>Cyanobacteriota</taxon>
        <taxon>Cyanophyceae</taxon>
        <taxon>Nostocales</taxon>
        <taxon>Nodulariaceae</taxon>
        <taxon>Halotia</taxon>
    </lineage>
</organism>
<sequence length="68" mass="7667">MSNRKAFEGIREATQFKAAGDEPLNAKIELRLTQTMKTELKAIPGWQNKARSALLELIKNHSQDEPSD</sequence>
<dbReference type="AlphaFoldDB" id="A0AAJ6NYW1"/>
<dbReference type="EMBL" id="CP124544">
    <property type="protein sequence ID" value="WGV29031.1"/>
    <property type="molecule type" value="Genomic_DNA"/>
</dbReference>
<dbReference type="Proteomes" id="UP001223520">
    <property type="component" value="Plasmid unnamed1"/>
</dbReference>
<dbReference type="KEGG" id="hbq:QI031_31220"/>
<reference evidence="1 2" key="1">
    <citation type="journal article" date="2023" name="Limnol Oceanogr Lett">
        <title>Environmental adaptations by the intertidal Antarctic cyanobacterium Halotia branconii CENA392 as revealed using long-read genome sequencing.</title>
        <authorList>
            <person name="Dextro R.B."/>
            <person name="Delbaje E."/>
            <person name="Freitas P.N.N."/>
            <person name="Geraldes V."/>
            <person name="Pinto E."/>
            <person name="Long P.F."/>
            <person name="Fiore M.F."/>
        </authorList>
    </citation>
    <scope>NUCLEOTIDE SEQUENCE [LARGE SCALE GENOMIC DNA]</scope>
    <source>
        <strain evidence="1 2">CENA392</strain>
        <plasmid evidence="1 2">unnamed1</plasmid>
    </source>
</reference>
<accession>A0AAJ6NYW1</accession>
<proteinExistence type="predicted"/>
<evidence type="ECO:0000313" key="1">
    <source>
        <dbReference type="EMBL" id="WGV29031.1"/>
    </source>
</evidence>
<name>A0AAJ6NYW1_9CYAN</name>
<evidence type="ECO:0000313" key="2">
    <source>
        <dbReference type="Proteomes" id="UP001223520"/>
    </source>
</evidence>
<keyword evidence="2" id="KW-1185">Reference proteome</keyword>
<dbReference type="RefSeq" id="WP_281486231.1">
    <property type="nucleotide sequence ID" value="NZ_CP124544.1"/>
</dbReference>
<geneLocation type="plasmid" evidence="1 2">
    <name>unnamed1</name>
</geneLocation>
<protein>
    <submittedName>
        <fullName evidence="1">Uncharacterized protein</fullName>
    </submittedName>
</protein>
<keyword evidence="1" id="KW-0614">Plasmid</keyword>